<reference evidence="1" key="1">
    <citation type="submission" date="2018-05" db="EMBL/GenBank/DDBJ databases">
        <authorList>
            <person name="Lanie J.A."/>
            <person name="Ng W.-L."/>
            <person name="Kazmierczak K.M."/>
            <person name="Andrzejewski T.M."/>
            <person name="Davidsen T.M."/>
            <person name="Wayne K.J."/>
            <person name="Tettelin H."/>
            <person name="Glass J.I."/>
            <person name="Rusch D."/>
            <person name="Podicherti R."/>
            <person name="Tsui H.-C.T."/>
            <person name="Winkler M.E."/>
        </authorList>
    </citation>
    <scope>NUCLEOTIDE SEQUENCE</scope>
</reference>
<dbReference type="AlphaFoldDB" id="A0A381P728"/>
<sequence length="133" mass="14724">VLDHIRVIIPQKATKGNGRYGAPQPLSLTRFRRNQYLPRVYRLISVPLDFSCPCGEFGVPESLEQQIDQLEELYESELDPQGRAFVPLADAHRRLGDLDKALAVVQQGLGVLVADIDDRQTVSIESLAPDGDG</sequence>
<organism evidence="1">
    <name type="scientific">marine metagenome</name>
    <dbReference type="NCBI Taxonomy" id="408172"/>
    <lineage>
        <taxon>unclassified sequences</taxon>
        <taxon>metagenomes</taxon>
        <taxon>ecological metagenomes</taxon>
    </lineage>
</organism>
<accession>A0A381P728</accession>
<proteinExistence type="predicted"/>
<protein>
    <submittedName>
        <fullName evidence="1">Uncharacterized protein</fullName>
    </submittedName>
</protein>
<evidence type="ECO:0000313" key="1">
    <source>
        <dbReference type="EMBL" id="SUZ62745.1"/>
    </source>
</evidence>
<gene>
    <name evidence="1" type="ORF">METZ01_LOCUS15599</name>
</gene>
<name>A0A381P728_9ZZZZ</name>
<feature type="non-terminal residue" evidence="1">
    <location>
        <position position="1"/>
    </location>
</feature>
<dbReference type="EMBL" id="UINC01000888">
    <property type="protein sequence ID" value="SUZ62745.1"/>
    <property type="molecule type" value="Genomic_DNA"/>
</dbReference>